<dbReference type="AlphaFoldDB" id="A0A1X7KA35"/>
<organism evidence="2 3">
    <name type="scientific">Paenibacillus aquistagni</name>
    <dbReference type="NCBI Taxonomy" id="1852522"/>
    <lineage>
        <taxon>Bacteria</taxon>
        <taxon>Bacillati</taxon>
        <taxon>Bacillota</taxon>
        <taxon>Bacilli</taxon>
        <taxon>Bacillales</taxon>
        <taxon>Paenibacillaceae</taxon>
        <taxon>Paenibacillus</taxon>
    </lineage>
</organism>
<sequence length="106" mass="12094">MAIITIDKALIPYSFDMELGGRTYMFEIRYNARHDYFTIDLSLEDLLLVSGVKLVWGVPLFESMETPDFPVETIVVYGENVGEQVTWDTFGQSVHIHLGEDNGIYV</sequence>
<dbReference type="OrthoDB" id="1697005at2"/>
<dbReference type="EMBL" id="FXAZ01000002">
    <property type="protein sequence ID" value="SMG38004.1"/>
    <property type="molecule type" value="Genomic_DNA"/>
</dbReference>
<proteinExistence type="predicted"/>
<evidence type="ECO:0000313" key="3">
    <source>
        <dbReference type="Proteomes" id="UP000193834"/>
    </source>
</evidence>
<protein>
    <recommendedName>
        <fullName evidence="1">Cyanophage baseplate Pam3 plug gp18 domain-containing protein</fullName>
    </recommendedName>
</protein>
<evidence type="ECO:0000313" key="2">
    <source>
        <dbReference type="EMBL" id="SMG38004.1"/>
    </source>
</evidence>
<dbReference type="InterPro" id="IPR054252">
    <property type="entry name" value="Pam3_gp18"/>
</dbReference>
<dbReference type="RefSeq" id="WP_085494450.1">
    <property type="nucleotide sequence ID" value="NZ_FXAZ01000002.1"/>
</dbReference>
<dbReference type="Proteomes" id="UP000193834">
    <property type="component" value="Unassembled WGS sequence"/>
</dbReference>
<dbReference type="Pfam" id="PF22479">
    <property type="entry name" value="Pam3_gp18"/>
    <property type="match status" value="1"/>
</dbReference>
<accession>A0A1X7KA35</accession>
<name>A0A1X7KA35_9BACL</name>
<reference evidence="2 3" key="1">
    <citation type="submission" date="2017-04" db="EMBL/GenBank/DDBJ databases">
        <authorList>
            <person name="Afonso C.L."/>
            <person name="Miller P.J."/>
            <person name="Scott M.A."/>
            <person name="Spackman E."/>
            <person name="Goraichik I."/>
            <person name="Dimitrov K.M."/>
            <person name="Suarez D.L."/>
            <person name="Swayne D.E."/>
        </authorList>
    </citation>
    <scope>NUCLEOTIDE SEQUENCE [LARGE SCALE GENOMIC DNA]</scope>
    <source>
        <strain evidence="2 3">11</strain>
    </source>
</reference>
<feature type="domain" description="Cyanophage baseplate Pam3 plug gp18" evidence="1">
    <location>
        <begin position="1"/>
        <end position="97"/>
    </location>
</feature>
<dbReference type="STRING" id="1852522.SAMN06295960_2269"/>
<keyword evidence="3" id="KW-1185">Reference proteome</keyword>
<gene>
    <name evidence="2" type="ORF">SAMN06295960_2269</name>
</gene>
<evidence type="ECO:0000259" key="1">
    <source>
        <dbReference type="Pfam" id="PF22479"/>
    </source>
</evidence>